<protein>
    <submittedName>
        <fullName evidence="2">Uncharacterized protein</fullName>
    </submittedName>
</protein>
<proteinExistence type="predicted"/>
<sequence>MDAYESDSDSGGRGGIPQSSILKQISAIQNISHEMSEPTRRSAESSFVSNVSWQQPGVRVTGGGREKLRPENVRSGTRIAHKIAKASIQELLLARSAMDLEENSTSLLLDTSTSETIFNKIMSFNKENSPTSKQPNDSDDHLETESIISMLSDTTNGTRTLAFSNLKSRLALLDRDDLGLDEISVDIDGGDNDSDSDDALSLANSISKEMGCTSLSRPAKAPSKINLQIIEPTPPPSTSYIKLTINSSSPLRYYFLKLVQSSINLKTLRINLKFWYCYTKSMCKSRNLGYNCLIFYKRFFIKECFKGLKYYGMLRKWDEKILKKNGLKLSDLINGEL</sequence>
<evidence type="ECO:0000313" key="2">
    <source>
        <dbReference type="EMBL" id="GMH60023.1"/>
    </source>
</evidence>
<dbReference type="Proteomes" id="UP001165122">
    <property type="component" value="Unassembled WGS sequence"/>
</dbReference>
<accession>A0A9W6ZZP6</accession>
<evidence type="ECO:0000313" key="3">
    <source>
        <dbReference type="Proteomes" id="UP001165122"/>
    </source>
</evidence>
<dbReference type="OrthoDB" id="10665674at2759"/>
<dbReference type="EMBL" id="BRXW01000494">
    <property type="protein sequence ID" value="GMH60023.1"/>
    <property type="molecule type" value="Genomic_DNA"/>
</dbReference>
<name>A0A9W6ZZP6_9STRA</name>
<feature type="compositionally biased region" description="Basic and acidic residues" evidence="1">
    <location>
        <begin position="34"/>
        <end position="43"/>
    </location>
</feature>
<feature type="region of interest" description="Disordered" evidence="1">
    <location>
        <begin position="33"/>
        <end position="69"/>
    </location>
</feature>
<reference evidence="3" key="1">
    <citation type="journal article" date="2023" name="Commun. Biol.">
        <title>Genome analysis of Parmales, the sister group of diatoms, reveals the evolutionary specialization of diatoms from phago-mixotrophs to photoautotrophs.</title>
        <authorList>
            <person name="Ban H."/>
            <person name="Sato S."/>
            <person name="Yoshikawa S."/>
            <person name="Yamada K."/>
            <person name="Nakamura Y."/>
            <person name="Ichinomiya M."/>
            <person name="Sato N."/>
            <person name="Blanc-Mathieu R."/>
            <person name="Endo H."/>
            <person name="Kuwata A."/>
            <person name="Ogata H."/>
        </authorList>
    </citation>
    <scope>NUCLEOTIDE SEQUENCE [LARGE SCALE GENOMIC DNA]</scope>
    <source>
        <strain evidence="3">NIES 3700</strain>
    </source>
</reference>
<keyword evidence="3" id="KW-1185">Reference proteome</keyword>
<dbReference type="AlphaFoldDB" id="A0A9W6ZZP6"/>
<feature type="compositionally biased region" description="Polar residues" evidence="1">
    <location>
        <begin position="44"/>
        <end position="55"/>
    </location>
</feature>
<gene>
    <name evidence="2" type="ORF">TrLO_g2207</name>
</gene>
<evidence type="ECO:0000256" key="1">
    <source>
        <dbReference type="SAM" id="MobiDB-lite"/>
    </source>
</evidence>
<organism evidence="2 3">
    <name type="scientific">Triparma laevis f. longispina</name>
    <dbReference type="NCBI Taxonomy" id="1714387"/>
    <lineage>
        <taxon>Eukaryota</taxon>
        <taxon>Sar</taxon>
        <taxon>Stramenopiles</taxon>
        <taxon>Ochrophyta</taxon>
        <taxon>Bolidophyceae</taxon>
        <taxon>Parmales</taxon>
        <taxon>Triparmaceae</taxon>
        <taxon>Triparma</taxon>
    </lineage>
</organism>
<comment type="caution">
    <text evidence="2">The sequence shown here is derived from an EMBL/GenBank/DDBJ whole genome shotgun (WGS) entry which is preliminary data.</text>
</comment>